<reference evidence="1" key="1">
    <citation type="submission" date="2022-04" db="EMBL/GenBank/DDBJ databases">
        <title>A functionally conserved STORR gene fusion in Papaver species that diverged 16.8 million years ago.</title>
        <authorList>
            <person name="Catania T."/>
        </authorList>
    </citation>
    <scope>NUCLEOTIDE SEQUENCE</scope>
    <source>
        <strain evidence="1">S-188037</strain>
    </source>
</reference>
<dbReference type="InterPro" id="IPR001925">
    <property type="entry name" value="Porin_Euk"/>
</dbReference>
<dbReference type="AlphaFoldDB" id="A0AAD4X6G0"/>
<feature type="non-terminal residue" evidence="1">
    <location>
        <position position="81"/>
    </location>
</feature>
<dbReference type="PANTHER" id="PTHR11743:SF70">
    <property type="entry name" value="GH26960P-RELATED"/>
    <property type="match status" value="1"/>
</dbReference>
<dbReference type="EMBL" id="JAJJMB010015535">
    <property type="protein sequence ID" value="KAI3853566.1"/>
    <property type="molecule type" value="Genomic_DNA"/>
</dbReference>
<sequence>AITSTGMKKGVLLIADVNTQLKKKNISTDVIVDTNSRLFAIVSIDEPAPGLKEFFYFVVPDQRSGKVTIITSLKVLYEWVF</sequence>
<evidence type="ECO:0000313" key="1">
    <source>
        <dbReference type="EMBL" id="KAI3853566.1"/>
    </source>
</evidence>
<proteinExistence type="predicted"/>
<name>A0AAD4X6G0_9MAGN</name>
<dbReference type="GO" id="GO:0008308">
    <property type="term" value="F:voltage-gated monoatomic anion channel activity"/>
    <property type="evidence" value="ECO:0007669"/>
    <property type="project" value="InterPro"/>
</dbReference>
<gene>
    <name evidence="1" type="ORF">MKW98_025083</name>
</gene>
<dbReference type="GO" id="GO:0005741">
    <property type="term" value="C:mitochondrial outer membrane"/>
    <property type="evidence" value="ECO:0007669"/>
    <property type="project" value="InterPro"/>
</dbReference>
<dbReference type="Proteomes" id="UP001202328">
    <property type="component" value="Unassembled WGS sequence"/>
</dbReference>
<protein>
    <submittedName>
        <fullName evidence="1">Uncharacterized protein</fullName>
    </submittedName>
</protein>
<organism evidence="1 2">
    <name type="scientific">Papaver atlanticum</name>
    <dbReference type="NCBI Taxonomy" id="357466"/>
    <lineage>
        <taxon>Eukaryota</taxon>
        <taxon>Viridiplantae</taxon>
        <taxon>Streptophyta</taxon>
        <taxon>Embryophyta</taxon>
        <taxon>Tracheophyta</taxon>
        <taxon>Spermatophyta</taxon>
        <taxon>Magnoliopsida</taxon>
        <taxon>Ranunculales</taxon>
        <taxon>Papaveraceae</taxon>
        <taxon>Papaveroideae</taxon>
        <taxon>Papaver</taxon>
    </lineage>
</organism>
<keyword evidence="2" id="KW-1185">Reference proteome</keyword>
<comment type="caution">
    <text evidence="1">The sequence shown here is derived from an EMBL/GenBank/DDBJ whole genome shotgun (WGS) entry which is preliminary data.</text>
</comment>
<evidence type="ECO:0000313" key="2">
    <source>
        <dbReference type="Proteomes" id="UP001202328"/>
    </source>
</evidence>
<dbReference type="PANTHER" id="PTHR11743">
    <property type="entry name" value="VOLTAGE-DEPENDENT ANION-SELECTIVE CHANNEL"/>
    <property type="match status" value="1"/>
</dbReference>
<accession>A0AAD4X6G0</accession>